<dbReference type="Proteomes" id="UP000037247">
    <property type="component" value="Unassembled WGS sequence"/>
</dbReference>
<protein>
    <recommendedName>
        <fullName evidence="4">DUF3558 domain-containing protein</fullName>
    </recommendedName>
</protein>
<organism evidence="2 3">
    <name type="scientific">Gordonia jacobaea</name>
    <dbReference type="NCBI Taxonomy" id="122202"/>
    <lineage>
        <taxon>Bacteria</taxon>
        <taxon>Bacillati</taxon>
        <taxon>Actinomycetota</taxon>
        <taxon>Actinomycetes</taxon>
        <taxon>Mycobacteriales</taxon>
        <taxon>Gordoniaceae</taxon>
        <taxon>Gordonia</taxon>
    </lineage>
</organism>
<feature type="region of interest" description="Disordered" evidence="1">
    <location>
        <begin position="53"/>
        <end position="73"/>
    </location>
</feature>
<proteinExistence type="predicted"/>
<sequence length="203" mass="21243">MAVLAGVLLLSGCVTEGTAQPAPTGDVVRSMPSTPPGIRQTDDNGVKLPFTTTFPRRWNSGNDGTAYEPCNGASPEALKDSGLDVSSAEDAAAADFQTARGCVWKYKEHEYATLSQTVGNADGLDAYKEQYSVSVRWQGETSLGGRRVAIGGAPGGKTCETFVASGSAIVITSAYFPASAPPIDEICDKAIAFTRATIDQMPR</sequence>
<feature type="compositionally biased region" description="Polar residues" evidence="1">
    <location>
        <begin position="53"/>
        <end position="63"/>
    </location>
</feature>
<keyword evidence="3" id="KW-1185">Reference proteome</keyword>
<evidence type="ECO:0000313" key="2">
    <source>
        <dbReference type="EMBL" id="KNA90929.1"/>
    </source>
</evidence>
<dbReference type="InterPro" id="IPR024520">
    <property type="entry name" value="DUF3558"/>
</dbReference>
<evidence type="ECO:0000256" key="1">
    <source>
        <dbReference type="SAM" id="MobiDB-lite"/>
    </source>
</evidence>
<gene>
    <name evidence="2" type="ORF">ABW18_11370</name>
</gene>
<evidence type="ECO:0000313" key="3">
    <source>
        <dbReference type="Proteomes" id="UP000037247"/>
    </source>
</evidence>
<reference evidence="2 3" key="1">
    <citation type="submission" date="2015-05" db="EMBL/GenBank/DDBJ databases">
        <title>Draft genome sequence of the bacterium Gordonia jacobaea a new member of the Gordonia genus.</title>
        <authorList>
            <person name="Jimenez-Galisteo G."/>
            <person name="Dominguez A."/>
            <person name="Munoz E."/>
            <person name="Vinas M."/>
        </authorList>
    </citation>
    <scope>NUCLEOTIDE SEQUENCE [LARGE SCALE GENOMIC DNA]</scope>
    <source>
        <strain evidence="3">mv1</strain>
    </source>
</reference>
<dbReference type="EMBL" id="LDTZ01000017">
    <property type="protein sequence ID" value="KNA90929.1"/>
    <property type="molecule type" value="Genomic_DNA"/>
</dbReference>
<comment type="caution">
    <text evidence="2">The sequence shown here is derived from an EMBL/GenBank/DDBJ whole genome shotgun (WGS) entry which is preliminary data.</text>
</comment>
<dbReference type="Pfam" id="PF12079">
    <property type="entry name" value="DUF3558"/>
    <property type="match status" value="1"/>
</dbReference>
<accession>A0ABR5IB62</accession>
<evidence type="ECO:0008006" key="4">
    <source>
        <dbReference type="Google" id="ProtNLM"/>
    </source>
</evidence>
<name>A0ABR5IB62_9ACTN</name>